<organism evidence="15 16">
    <name type="scientific">Oryzias sinensis</name>
    <name type="common">Chinese medaka</name>
    <dbReference type="NCBI Taxonomy" id="183150"/>
    <lineage>
        <taxon>Eukaryota</taxon>
        <taxon>Metazoa</taxon>
        <taxon>Chordata</taxon>
        <taxon>Craniata</taxon>
        <taxon>Vertebrata</taxon>
        <taxon>Euteleostomi</taxon>
        <taxon>Actinopterygii</taxon>
        <taxon>Neopterygii</taxon>
        <taxon>Teleostei</taxon>
        <taxon>Neoteleostei</taxon>
        <taxon>Acanthomorphata</taxon>
        <taxon>Ovalentaria</taxon>
        <taxon>Atherinomorphae</taxon>
        <taxon>Beloniformes</taxon>
        <taxon>Adrianichthyidae</taxon>
        <taxon>Oryziinae</taxon>
        <taxon>Oryzias</taxon>
    </lineage>
</organism>
<evidence type="ECO:0000313" key="16">
    <source>
        <dbReference type="Proteomes" id="UP000694383"/>
    </source>
</evidence>
<keyword evidence="6" id="KW-0677">Repeat</keyword>
<dbReference type="Pfam" id="PF00028">
    <property type="entry name" value="Cadherin"/>
    <property type="match status" value="2"/>
</dbReference>
<name>A0A8C7Y5Q6_9TELE</name>
<dbReference type="Ensembl" id="ENSOSIT00000024722.1">
    <property type="protein sequence ID" value="ENSOSIP00000023415.1"/>
    <property type="gene ID" value="ENSOSIG00000012302.1"/>
</dbReference>
<dbReference type="InterPro" id="IPR015919">
    <property type="entry name" value="Cadherin-like_sf"/>
</dbReference>
<dbReference type="InterPro" id="IPR050971">
    <property type="entry name" value="Cadherin-domain_protein"/>
</dbReference>
<dbReference type="PROSITE" id="PS00232">
    <property type="entry name" value="CADHERIN_1"/>
    <property type="match status" value="1"/>
</dbReference>
<evidence type="ECO:0000256" key="9">
    <source>
        <dbReference type="ARBA" id="ARBA00022949"/>
    </source>
</evidence>
<keyword evidence="12" id="KW-0325">Glycoprotein</keyword>
<dbReference type="Gene3D" id="2.60.40.60">
    <property type="entry name" value="Cadherins"/>
    <property type="match status" value="2"/>
</dbReference>
<evidence type="ECO:0000256" key="1">
    <source>
        <dbReference type="ARBA" id="ARBA00004236"/>
    </source>
</evidence>
<reference evidence="15" key="1">
    <citation type="submission" date="2025-08" db="UniProtKB">
        <authorList>
            <consortium name="Ensembl"/>
        </authorList>
    </citation>
    <scope>IDENTIFICATION</scope>
</reference>
<evidence type="ECO:0000256" key="8">
    <source>
        <dbReference type="ARBA" id="ARBA00022889"/>
    </source>
</evidence>
<keyword evidence="8" id="KW-0130">Cell adhesion</keyword>
<dbReference type="Proteomes" id="UP000694383">
    <property type="component" value="Unplaced"/>
</dbReference>
<evidence type="ECO:0000256" key="10">
    <source>
        <dbReference type="ARBA" id="ARBA00022989"/>
    </source>
</evidence>
<keyword evidence="3" id="KW-1003">Cell membrane</keyword>
<dbReference type="PRINTS" id="PR00205">
    <property type="entry name" value="CADHERIN"/>
</dbReference>
<evidence type="ECO:0000256" key="3">
    <source>
        <dbReference type="ARBA" id="ARBA00022475"/>
    </source>
</evidence>
<keyword evidence="10" id="KW-1133">Transmembrane helix</keyword>
<evidence type="ECO:0000256" key="7">
    <source>
        <dbReference type="ARBA" id="ARBA00022837"/>
    </source>
</evidence>
<evidence type="ECO:0000256" key="4">
    <source>
        <dbReference type="ARBA" id="ARBA00022692"/>
    </source>
</evidence>
<evidence type="ECO:0000256" key="13">
    <source>
        <dbReference type="PROSITE-ProRule" id="PRU00043"/>
    </source>
</evidence>
<evidence type="ECO:0000313" key="15">
    <source>
        <dbReference type="Ensembl" id="ENSOSIP00000023415.1"/>
    </source>
</evidence>
<evidence type="ECO:0000256" key="6">
    <source>
        <dbReference type="ARBA" id="ARBA00022737"/>
    </source>
</evidence>
<dbReference type="GO" id="GO:0007156">
    <property type="term" value="P:homophilic cell adhesion via plasma membrane adhesion molecules"/>
    <property type="evidence" value="ECO:0007669"/>
    <property type="project" value="InterPro"/>
</dbReference>
<dbReference type="GO" id="GO:0030057">
    <property type="term" value="C:desmosome"/>
    <property type="evidence" value="ECO:0007669"/>
    <property type="project" value="UniProtKB-SubCell"/>
</dbReference>
<feature type="domain" description="Cadherin" evidence="14">
    <location>
        <begin position="186"/>
        <end position="254"/>
    </location>
</feature>
<dbReference type="PANTHER" id="PTHR24025:SF29">
    <property type="entry name" value="DESMOGLEIN-2-LIKE-RELATED"/>
    <property type="match status" value="1"/>
</dbReference>
<dbReference type="PROSITE" id="PS50268">
    <property type="entry name" value="CADHERIN_2"/>
    <property type="match status" value="2"/>
</dbReference>
<dbReference type="InterPro" id="IPR002126">
    <property type="entry name" value="Cadherin-like_dom"/>
</dbReference>
<feature type="domain" description="Cadherin" evidence="14">
    <location>
        <begin position="105"/>
        <end position="186"/>
    </location>
</feature>
<dbReference type="GeneTree" id="ENSGT01030000234624"/>
<keyword evidence="11" id="KW-0472">Membrane</keyword>
<dbReference type="GO" id="GO:0009653">
    <property type="term" value="P:anatomical structure morphogenesis"/>
    <property type="evidence" value="ECO:0007669"/>
    <property type="project" value="UniProtKB-ARBA"/>
</dbReference>
<dbReference type="PANTHER" id="PTHR24025">
    <property type="entry name" value="DESMOGLEIN FAMILY MEMBER"/>
    <property type="match status" value="1"/>
</dbReference>
<evidence type="ECO:0000256" key="2">
    <source>
        <dbReference type="ARBA" id="ARBA00004568"/>
    </source>
</evidence>
<proteinExistence type="predicted"/>
<dbReference type="FunFam" id="2.60.40.60:FF:000068">
    <property type="entry name" value="Desmoglein 1"/>
    <property type="match status" value="1"/>
</dbReference>
<reference evidence="15" key="2">
    <citation type="submission" date="2025-09" db="UniProtKB">
        <authorList>
            <consortium name="Ensembl"/>
        </authorList>
    </citation>
    <scope>IDENTIFICATION</scope>
</reference>
<dbReference type="GO" id="GO:0005886">
    <property type="term" value="C:plasma membrane"/>
    <property type="evidence" value="ECO:0007669"/>
    <property type="project" value="UniProtKB-SubCell"/>
</dbReference>
<dbReference type="InterPro" id="IPR020894">
    <property type="entry name" value="Cadherin_CS"/>
</dbReference>
<accession>A0A8C7Y5Q6</accession>
<evidence type="ECO:0000256" key="11">
    <source>
        <dbReference type="ARBA" id="ARBA00023136"/>
    </source>
</evidence>
<dbReference type="AlphaFoldDB" id="A0A8C7Y5Q6"/>
<evidence type="ECO:0000256" key="5">
    <source>
        <dbReference type="ARBA" id="ARBA00022723"/>
    </source>
</evidence>
<dbReference type="CDD" id="cd11304">
    <property type="entry name" value="Cadherin_repeat"/>
    <property type="match status" value="2"/>
</dbReference>
<keyword evidence="4" id="KW-0812">Transmembrane</keyword>
<keyword evidence="7 13" id="KW-0106">Calcium</keyword>
<comment type="subcellular location">
    <subcellularLocation>
        <location evidence="2">Cell junction</location>
        <location evidence="2">Desmosome</location>
    </subcellularLocation>
    <subcellularLocation>
        <location evidence="1">Cell membrane</location>
    </subcellularLocation>
</comment>
<keyword evidence="5" id="KW-0479">Metal-binding</keyword>
<protein>
    <recommendedName>
        <fullName evidence="14">Cadherin domain-containing protein</fullName>
    </recommendedName>
</protein>
<dbReference type="SMART" id="SM00112">
    <property type="entry name" value="CA"/>
    <property type="match status" value="1"/>
</dbReference>
<sequence length="261" mass="30273">MKSYVHIFYLGLKSFYTAFKLCFHVFDFVLAQHMEDCLMFDINKYACGLFKCYVTVFQLQVAIVVRKTSGENLVRKRREWILPPKPLKENKDYTKELSIAKIRSDYKDGRDIEYFLEGPGANQRPFNVFVVNRETGDVRVTQVLDREEMDTYVLKGFARYKDGTDVEKPIDLRIKVEDENDNDPVFPEMSPVGVYELSPAGTFVMQVNATDADEKDNKNSKLAYTLISQNPPHDMFRIERSGVIRVKNSSLDREVRTFPTS</sequence>
<dbReference type="FunFam" id="2.60.40.60:FF:000011">
    <property type="entry name" value="Cadherin 1"/>
    <property type="match status" value="1"/>
</dbReference>
<keyword evidence="9" id="KW-0965">Cell junction</keyword>
<dbReference type="GO" id="GO:0005509">
    <property type="term" value="F:calcium ion binding"/>
    <property type="evidence" value="ECO:0007669"/>
    <property type="project" value="UniProtKB-UniRule"/>
</dbReference>
<keyword evidence="16" id="KW-1185">Reference proteome</keyword>
<evidence type="ECO:0000259" key="14">
    <source>
        <dbReference type="PROSITE" id="PS50268"/>
    </source>
</evidence>
<evidence type="ECO:0000256" key="12">
    <source>
        <dbReference type="ARBA" id="ARBA00023180"/>
    </source>
</evidence>
<dbReference type="SUPFAM" id="SSF49313">
    <property type="entry name" value="Cadherin-like"/>
    <property type="match status" value="2"/>
</dbReference>